<evidence type="ECO:0000256" key="7">
    <source>
        <dbReference type="ARBA" id="ARBA00007661"/>
    </source>
</evidence>
<keyword evidence="10" id="KW-0150">Chloroplast</keyword>
<keyword evidence="11" id="KW-0934">Plastid</keyword>
<dbReference type="SUPFAM" id="SSF56542">
    <property type="entry name" value="Substrate-binding domain of HMG-CoA reductase"/>
    <property type="match status" value="1"/>
</dbReference>
<dbReference type="Gene3D" id="1.25.40.20">
    <property type="entry name" value="Ankyrin repeat-containing domain"/>
    <property type="match status" value="2"/>
</dbReference>
<keyword evidence="21 32" id="KW-0040">ANK repeat</keyword>
<comment type="similarity">
    <text evidence="7 33">Belongs to the HMG-CoA reductase family.</text>
</comment>
<keyword evidence="38" id="KW-1185">Reference proteome</keyword>
<comment type="pathway">
    <text evidence="5 33">Metabolic intermediate biosynthesis; (R)-mevalonate biosynthesis; (R)-mevalonate from acetyl-CoA: step 3/3.</text>
</comment>
<evidence type="ECO:0000313" key="38">
    <source>
        <dbReference type="Proteomes" id="UP000682877"/>
    </source>
</evidence>
<dbReference type="FunFam" id="3.30.450.60:FF:000007">
    <property type="entry name" value="AP complex subunit sigma"/>
    <property type="match status" value="1"/>
</dbReference>
<dbReference type="GO" id="GO:0006886">
    <property type="term" value="P:intracellular protein transport"/>
    <property type="evidence" value="ECO:0007669"/>
    <property type="project" value="InterPro"/>
</dbReference>
<evidence type="ECO:0000256" key="22">
    <source>
        <dbReference type="ARBA" id="ARBA00023121"/>
    </source>
</evidence>
<dbReference type="PROSITE" id="PS00318">
    <property type="entry name" value="HMG_COA_REDUCTASE_2"/>
    <property type="match status" value="1"/>
</dbReference>
<dbReference type="GO" id="GO:0005634">
    <property type="term" value="C:nucleus"/>
    <property type="evidence" value="ECO:0007669"/>
    <property type="project" value="UniProtKB-SubCell"/>
</dbReference>
<dbReference type="InterPro" id="IPR023076">
    <property type="entry name" value="HMG_CoA_Rdtase_CS"/>
</dbReference>
<dbReference type="InterPro" id="IPR023074">
    <property type="entry name" value="HMG_CoA_Rdtase_cat_sf"/>
</dbReference>
<organism evidence="37 38">
    <name type="scientific">Arabidopsis arenosa</name>
    <name type="common">Sand rock-cress</name>
    <name type="synonym">Cardaminopsis arenosa</name>
    <dbReference type="NCBI Taxonomy" id="38785"/>
    <lineage>
        <taxon>Eukaryota</taxon>
        <taxon>Viridiplantae</taxon>
        <taxon>Streptophyta</taxon>
        <taxon>Embryophyta</taxon>
        <taxon>Tracheophyta</taxon>
        <taxon>Spermatophyta</taxon>
        <taxon>Magnoliopsida</taxon>
        <taxon>eudicotyledons</taxon>
        <taxon>Gunneridae</taxon>
        <taxon>Pentapetalae</taxon>
        <taxon>rosids</taxon>
        <taxon>malvids</taxon>
        <taxon>Brassicales</taxon>
        <taxon>Brassicaceae</taxon>
        <taxon>Camelineae</taxon>
        <taxon>Arabidopsis</taxon>
    </lineage>
</organism>
<evidence type="ECO:0000256" key="32">
    <source>
        <dbReference type="PROSITE-ProRule" id="PRU00023"/>
    </source>
</evidence>
<dbReference type="GO" id="GO:0016126">
    <property type="term" value="P:sterol biosynthetic process"/>
    <property type="evidence" value="ECO:0007669"/>
    <property type="project" value="UniProtKB-ARBA"/>
</dbReference>
<dbReference type="FunFam" id="1.25.40.20:FF:000106">
    <property type="entry name" value="Ankyrin repeat domain-containing protein 2"/>
    <property type="match status" value="1"/>
</dbReference>
<dbReference type="InterPro" id="IPR000804">
    <property type="entry name" value="Clathrin_sm-chain_CS"/>
</dbReference>
<keyword evidence="27" id="KW-0539">Nucleus</keyword>
<dbReference type="InterPro" id="IPR011012">
    <property type="entry name" value="Longin-like_dom_sf"/>
</dbReference>
<dbReference type="InterPro" id="IPR044733">
    <property type="entry name" value="AP1_sigma"/>
</dbReference>
<keyword evidence="28" id="KW-0968">Cytoplasmic vesicle</keyword>
<evidence type="ECO:0000256" key="29">
    <source>
        <dbReference type="ARBA" id="ARBA00058887"/>
    </source>
</evidence>
<dbReference type="GO" id="GO:0015936">
    <property type="term" value="P:coenzyme A metabolic process"/>
    <property type="evidence" value="ECO:0007669"/>
    <property type="project" value="InterPro"/>
</dbReference>
<dbReference type="GO" id="GO:0005829">
    <property type="term" value="C:cytosol"/>
    <property type="evidence" value="ECO:0007669"/>
    <property type="project" value="GOC"/>
</dbReference>
<dbReference type="GO" id="GO:0009707">
    <property type="term" value="C:chloroplast outer membrane"/>
    <property type="evidence" value="ECO:0007669"/>
    <property type="project" value="UniProtKB-SubCell"/>
</dbReference>
<comment type="function">
    <text evidence="29">Subunit of clathrin-associated adaptor protein complex 1 that plays a role in protein sorting at the trans-Golgi network and early endosomes (TGN/EE). The AP complexes mediate the recruitment of clathrin to membranes and the recognition of sorting signals within the cytosolic tails of transmembrane cargo molecules.</text>
</comment>
<feature type="transmembrane region" description="Helical" evidence="33">
    <location>
        <begin position="77"/>
        <end position="100"/>
    </location>
</feature>
<keyword evidence="13" id="KW-0677">Repeat</keyword>
<dbReference type="GO" id="GO:0035615">
    <property type="term" value="F:clathrin adaptor activity"/>
    <property type="evidence" value="ECO:0007669"/>
    <property type="project" value="InterPro"/>
</dbReference>
<dbReference type="Gene3D" id="1.10.3270.10">
    <property type="entry name" value="HMGR, N-terminal domain"/>
    <property type="match status" value="1"/>
</dbReference>
<evidence type="ECO:0000259" key="35">
    <source>
        <dbReference type="Pfam" id="PF01217"/>
    </source>
</evidence>
<evidence type="ECO:0000256" key="19">
    <source>
        <dbReference type="ARBA" id="ARBA00023002"/>
    </source>
</evidence>
<dbReference type="PROSITE" id="PS00989">
    <property type="entry name" value="CLAT_ADAPTOR_S"/>
    <property type="match status" value="1"/>
</dbReference>
<keyword evidence="20" id="KW-0333">Golgi apparatus</keyword>
<dbReference type="SUPFAM" id="SSF64356">
    <property type="entry name" value="SNARE-like"/>
    <property type="match status" value="1"/>
</dbReference>
<dbReference type="InterPro" id="IPR002202">
    <property type="entry name" value="HMG_CoA_Rdtase"/>
</dbReference>
<evidence type="ECO:0000256" key="20">
    <source>
        <dbReference type="ARBA" id="ARBA00023034"/>
    </source>
</evidence>
<reference evidence="37" key="1">
    <citation type="submission" date="2021-01" db="EMBL/GenBank/DDBJ databases">
        <authorList>
            <person name="Bezrukov I."/>
        </authorList>
    </citation>
    <scope>NUCLEOTIDE SEQUENCE</scope>
</reference>
<feature type="region of interest" description="Disordered" evidence="34">
    <location>
        <begin position="767"/>
        <end position="808"/>
    </location>
</feature>
<keyword evidence="8" id="KW-0813">Transport</keyword>
<dbReference type="SMART" id="SM00248">
    <property type="entry name" value="ANK"/>
    <property type="match status" value="3"/>
</dbReference>
<evidence type="ECO:0000256" key="23">
    <source>
        <dbReference type="ARBA" id="ARBA00023136"/>
    </source>
</evidence>
<gene>
    <name evidence="37" type="ORF">AARE701A_LOCUS8794</name>
</gene>
<dbReference type="Proteomes" id="UP000682877">
    <property type="component" value="Chromosome 3"/>
</dbReference>
<dbReference type="CDD" id="cd14831">
    <property type="entry name" value="AP1_sigma"/>
    <property type="match status" value="1"/>
</dbReference>
<evidence type="ECO:0000256" key="6">
    <source>
        <dbReference type="ARBA" id="ARBA00006972"/>
    </source>
</evidence>
<dbReference type="SUPFAM" id="SSF55035">
    <property type="entry name" value="NAD-binding domain of HMG-CoA reductase"/>
    <property type="match status" value="1"/>
</dbReference>
<feature type="domain" description="AP complex mu/sigma subunit" evidence="35">
    <location>
        <begin position="622"/>
        <end position="761"/>
    </location>
</feature>
<feature type="repeat" description="ANK" evidence="32">
    <location>
        <begin position="1046"/>
        <end position="1078"/>
    </location>
</feature>
<comment type="subunit">
    <text evidence="31">Adaptor protein complex 1 (AP-1) is a heterotetramer composed of two large adaptins (gamma-type subunit and beta-type subunit), a medium adaptin (mu-type subunit) and a small adaptin (sigma-type subunit).</text>
</comment>
<evidence type="ECO:0000256" key="17">
    <source>
        <dbReference type="ARBA" id="ARBA00022927"/>
    </source>
</evidence>
<evidence type="ECO:0000256" key="15">
    <source>
        <dbReference type="ARBA" id="ARBA00022824"/>
    </source>
</evidence>
<keyword evidence="16 33" id="KW-0521">NADP</keyword>
<keyword evidence="15 33" id="KW-0256">Endoplasmic reticulum</keyword>
<feature type="domain" description="STI1/HOP DP" evidence="36">
    <location>
        <begin position="915"/>
        <end position="959"/>
    </location>
</feature>
<dbReference type="InterPro" id="IPR041243">
    <property type="entry name" value="STI1/HOP_DP"/>
</dbReference>
<dbReference type="Pfam" id="PF01217">
    <property type="entry name" value="Clat_adaptor_s"/>
    <property type="match status" value="1"/>
</dbReference>
<dbReference type="GO" id="GO:0004420">
    <property type="term" value="F:hydroxymethylglutaryl-CoA reductase (NADPH) activity"/>
    <property type="evidence" value="ECO:0007669"/>
    <property type="project" value="UniProtKB-EC"/>
</dbReference>
<evidence type="ECO:0000256" key="12">
    <source>
        <dbReference type="ARBA" id="ARBA00022692"/>
    </source>
</evidence>
<dbReference type="EMBL" id="LR999453">
    <property type="protein sequence ID" value="CAE5986328.1"/>
    <property type="molecule type" value="Genomic_DNA"/>
</dbReference>
<evidence type="ECO:0000256" key="4">
    <source>
        <dbReference type="ARBA" id="ARBA00004555"/>
    </source>
</evidence>
<evidence type="ECO:0000259" key="36">
    <source>
        <dbReference type="Pfam" id="PF17830"/>
    </source>
</evidence>
<dbReference type="FunFam" id="3.30.70.420:FF:000001">
    <property type="entry name" value="3-hydroxy-3-methylglutaryl coenzyme A reductase"/>
    <property type="match status" value="1"/>
</dbReference>
<evidence type="ECO:0000256" key="18">
    <source>
        <dbReference type="ARBA" id="ARBA00022989"/>
    </source>
</evidence>
<dbReference type="InterPro" id="IPR002110">
    <property type="entry name" value="Ankyrin_rpt"/>
</dbReference>
<dbReference type="PROSITE" id="PS00066">
    <property type="entry name" value="HMG_COA_REDUCTASE_1"/>
    <property type="match status" value="1"/>
</dbReference>
<dbReference type="FunFam" id="3.90.770.10:FF:000001">
    <property type="entry name" value="3-hydroxy-3-methylglutaryl coenzyme A reductase"/>
    <property type="match status" value="1"/>
</dbReference>
<evidence type="ECO:0000256" key="2">
    <source>
        <dbReference type="ARBA" id="ARBA00004145"/>
    </source>
</evidence>
<evidence type="ECO:0000256" key="10">
    <source>
        <dbReference type="ARBA" id="ARBA00022528"/>
    </source>
</evidence>
<evidence type="ECO:0000256" key="13">
    <source>
        <dbReference type="ARBA" id="ARBA00022737"/>
    </source>
</evidence>
<dbReference type="Gene3D" id="3.30.70.420">
    <property type="entry name" value="Hydroxymethylglutaryl-CoA reductase, class I/II, NAD/NADP-binding domain"/>
    <property type="match status" value="1"/>
</dbReference>
<dbReference type="Gene3D" id="3.30.450.60">
    <property type="match status" value="1"/>
</dbReference>
<comment type="subcellular location">
    <subcellularLocation>
        <location evidence="2">Cytoplasmic vesicle</location>
        <location evidence="2">Clathrin-coated vesicle membrane</location>
        <topology evidence="2">Peripheral membrane protein</topology>
        <orientation evidence="2">Cytoplasmic side</orientation>
    </subcellularLocation>
    <subcellularLocation>
        <location evidence="3 33">Endoplasmic reticulum membrane</location>
        <topology evidence="3 33">Multi-pass membrane protein</topology>
    </subcellularLocation>
    <subcellularLocation>
        <location evidence="4">Golgi apparatus</location>
    </subcellularLocation>
    <subcellularLocation>
        <location evidence="1">Nucleus</location>
    </subcellularLocation>
    <subcellularLocation>
        <location evidence="30">Plastid</location>
        <location evidence="30">Chloroplast outer membrane</location>
        <topology evidence="30">Peripheral membrane protein</topology>
        <orientation evidence="30">Cytoplasmic side</orientation>
    </subcellularLocation>
</comment>
<dbReference type="NCBIfam" id="TIGR00533">
    <property type="entry name" value="HMG_CoA_R_NADP"/>
    <property type="match status" value="1"/>
</dbReference>
<evidence type="ECO:0000256" key="27">
    <source>
        <dbReference type="ARBA" id="ARBA00023242"/>
    </source>
</evidence>
<evidence type="ECO:0000256" key="34">
    <source>
        <dbReference type="SAM" id="MobiDB-lite"/>
    </source>
</evidence>
<proteinExistence type="inferred from homology"/>
<dbReference type="Pfam" id="PF12796">
    <property type="entry name" value="Ank_2"/>
    <property type="match status" value="1"/>
</dbReference>
<dbReference type="InterPro" id="IPR009023">
    <property type="entry name" value="HMG_CoA_Rdtase_NAD(P)-bd_sf"/>
</dbReference>
<evidence type="ECO:0000256" key="21">
    <source>
        <dbReference type="ARBA" id="ARBA00023043"/>
    </source>
</evidence>
<name>A0A8S1ZZ47_ARAAE</name>
<comment type="similarity">
    <text evidence="6">Belongs to the adaptor complexes small subunit family.</text>
</comment>
<keyword evidence="26" id="KW-0414">Isoprene biosynthesis</keyword>
<keyword evidence="14" id="KW-1002">Plastid outer membrane</keyword>
<evidence type="ECO:0000256" key="16">
    <source>
        <dbReference type="ARBA" id="ARBA00022857"/>
    </source>
</evidence>
<evidence type="ECO:0000256" key="14">
    <source>
        <dbReference type="ARBA" id="ARBA00022805"/>
    </source>
</evidence>
<dbReference type="PROSITE" id="PS01192">
    <property type="entry name" value="HMG_COA_REDUCTASE_3"/>
    <property type="match status" value="1"/>
</dbReference>
<dbReference type="PANTHER" id="PTHR10572">
    <property type="entry name" value="3-HYDROXY-3-METHYLGLUTARYL-COENZYME A REDUCTASE"/>
    <property type="match status" value="1"/>
</dbReference>
<dbReference type="CDD" id="cd00643">
    <property type="entry name" value="HMG-CoA_reductase_classI"/>
    <property type="match status" value="1"/>
</dbReference>
<dbReference type="PROSITE" id="PS50065">
    <property type="entry name" value="HMG_COA_REDUCTASE_4"/>
    <property type="match status" value="1"/>
</dbReference>
<keyword evidence="12 33" id="KW-0812">Transmembrane</keyword>
<keyword evidence="18 33" id="KW-1133">Transmembrane helix</keyword>
<evidence type="ECO:0000256" key="26">
    <source>
        <dbReference type="ARBA" id="ARBA00023229"/>
    </source>
</evidence>
<evidence type="ECO:0000256" key="33">
    <source>
        <dbReference type="RuleBase" id="RU361219"/>
    </source>
</evidence>
<evidence type="ECO:0000256" key="30">
    <source>
        <dbReference type="ARBA" id="ARBA00060453"/>
    </source>
</evidence>
<accession>A0A8S1ZZ47</accession>
<protein>
    <recommendedName>
        <fullName evidence="33">3-hydroxy-3-methylglutaryl coenzyme A reductase</fullName>
        <shortName evidence="33">HMG-CoA reductase</shortName>
        <ecNumber evidence="33">1.1.1.34</ecNumber>
    </recommendedName>
</protein>
<dbReference type="Gene3D" id="3.90.770.10">
    <property type="entry name" value="3-hydroxy-3-methylglutaryl-coenzyme A Reductase, Chain A, domain 2"/>
    <property type="match status" value="1"/>
</dbReference>
<evidence type="ECO:0000256" key="24">
    <source>
        <dbReference type="ARBA" id="ARBA00023180"/>
    </source>
</evidence>
<dbReference type="GO" id="GO:0008289">
    <property type="term" value="F:lipid binding"/>
    <property type="evidence" value="ECO:0007669"/>
    <property type="project" value="UniProtKB-KW"/>
</dbReference>
<keyword evidence="17" id="KW-0653">Protein transport</keyword>
<keyword evidence="25" id="KW-0143">Chaperone</keyword>
<evidence type="ECO:0000256" key="28">
    <source>
        <dbReference type="ARBA" id="ARBA00023329"/>
    </source>
</evidence>
<dbReference type="InterPro" id="IPR036770">
    <property type="entry name" value="Ankyrin_rpt-contain_sf"/>
</dbReference>
<dbReference type="AlphaFoldDB" id="A0A8S1ZZ47"/>
<dbReference type="GO" id="GO:0016482">
    <property type="term" value="P:cytosolic transport"/>
    <property type="evidence" value="ECO:0007669"/>
    <property type="project" value="UniProtKB-ARBA"/>
</dbReference>
<dbReference type="FunFam" id="1.10.3270.10:FF:000002">
    <property type="entry name" value="3-hydroxy-3-methylglutaryl coenzyme A reductase"/>
    <property type="match status" value="1"/>
</dbReference>
<dbReference type="InterPro" id="IPR004554">
    <property type="entry name" value="HMG_CoA_Rdtase_eu_arc"/>
</dbReference>
<dbReference type="GO" id="GO:0005778">
    <property type="term" value="C:peroxisomal membrane"/>
    <property type="evidence" value="ECO:0007669"/>
    <property type="project" value="TreeGrafter"/>
</dbReference>
<comment type="catalytic activity">
    <reaction evidence="33">
        <text>(R)-mevalonate + 2 NADP(+) + CoA = (3S)-3-hydroxy-3-methylglutaryl-CoA + 2 NADPH + 2 H(+)</text>
        <dbReference type="Rhea" id="RHEA:15989"/>
        <dbReference type="ChEBI" id="CHEBI:15378"/>
        <dbReference type="ChEBI" id="CHEBI:36464"/>
        <dbReference type="ChEBI" id="CHEBI:43074"/>
        <dbReference type="ChEBI" id="CHEBI:57287"/>
        <dbReference type="ChEBI" id="CHEBI:57783"/>
        <dbReference type="ChEBI" id="CHEBI:58349"/>
        <dbReference type="EC" id="1.1.1.34"/>
    </reaction>
</comment>
<evidence type="ECO:0000256" key="11">
    <source>
        <dbReference type="ARBA" id="ARBA00022640"/>
    </source>
</evidence>
<evidence type="ECO:0000256" key="5">
    <source>
        <dbReference type="ARBA" id="ARBA00005084"/>
    </source>
</evidence>
<dbReference type="Pfam" id="PF00368">
    <property type="entry name" value="HMG-CoA_red"/>
    <property type="match status" value="1"/>
</dbReference>
<evidence type="ECO:0000256" key="31">
    <source>
        <dbReference type="ARBA" id="ARBA00066271"/>
    </source>
</evidence>
<feature type="compositionally biased region" description="Basic and acidic residues" evidence="34">
    <location>
        <begin position="767"/>
        <end position="787"/>
    </location>
</feature>
<evidence type="ECO:0000313" key="37">
    <source>
        <dbReference type="EMBL" id="CAE5986328.1"/>
    </source>
</evidence>
<sequence length="1105" mass="120570">MEDLRRRFPTKKNGEISNVAVALPPPRKASDALPLPLYLTNTFFLALFFATVYFLLSRWREKIRNSTPLHVVDLSEICSLIGFVASFIYLLGFCGIDFIFRSSSDDDVWVNDGMIPCGQSLDCREILPIKPNSVDPPRVSDLDSVEDEEIVKSVIDGIIPSYSLETKLGDCKRAAAIRREAVQRITGKSLTGLPLEGFDYNSILGQCCEMPVGYVQIPVGIAGPLLLDGIEYSVPMATTEGCLVASTNRGFKAIHLSGGAFSVLMKDAMTRAPVVRFPSARRAALVMFYLQDPANFERLSLIFNKSSRFARLQSITCKIAGRNLYPRFACSTGDAMGMNMVSKGVQNVLDFVKSEFPDMDVIGISGNYCSDKKASAVNWIEGRGKHVVCEAFIKAEIVEKVLKTSVEALVELNTLKNLAGSAMAGSLGGFNAHASNIVSAVFIATGQDPAQNVESSHCITLIEAEGNDLHISVSMPCIEVGTVGGGTQLASQSACLNLLGVKGSNNEEPGSNAQQLARIVAGSVLAGELSLMSAIAAGQLVKSHMKYNRSSRDIGPSSQRMEECYGSLTNEAMNMEIGAVGDDEVSPHGMFESLMIYVSKRNLSTIISFWESSFAINNRLKMIHFVLLVSRQGKVRLTKWYSPYTQKERSKVIRELSGVILNRGPKLCNFIEWRGYKVVYKRYASLYFCMCIDEADNELEVLEIIHHYVEILDRYFGSVCELDLIFNFHKAYYILDELLIAGELQESSKKTVARIISAQDQLVEAAKEEASSINEKNDTKEESKSTKPESASGASPSPSPSPTDPGLDFNAFDFSGMAGILNDPSIKDLAEQIAKDPAFNQLAEQLQRSVPTASHEGGLPNFDPQQYMQTMQQVMENPEFRTMAERLGNALVQDPQMSPFLEALGNPAATEQFAERMAQMKEDPELKPILAEIDAGGPSAMMKYWNDKDVLAKLGEAMGIAVGADQSVAAEPEEAEEGEEEESIVHQTASLGDVEGLKAALASGGNKDEEDSEGRTALHFACGYGEVKCAQVLLDAGANVNAIDKNKNTPLHYAAGYGRKECVSLLLENGAAVTLQNMDSKNPIDVAKLNNQLDVVKLLEKDAFL</sequence>
<evidence type="ECO:0000256" key="1">
    <source>
        <dbReference type="ARBA" id="ARBA00004123"/>
    </source>
</evidence>
<keyword evidence="23 33" id="KW-0472">Membrane</keyword>
<keyword evidence="24" id="KW-0325">Glycoprotein</keyword>
<dbReference type="FunFam" id="1.25.40.20:FF:000049">
    <property type="entry name" value="Ankyrin repeat domain-containing protein 2"/>
    <property type="match status" value="1"/>
</dbReference>
<feature type="repeat" description="ANK" evidence="32">
    <location>
        <begin position="1013"/>
        <end position="1045"/>
    </location>
</feature>
<dbReference type="PROSITE" id="PS50297">
    <property type="entry name" value="ANK_REP_REGION"/>
    <property type="match status" value="2"/>
</dbReference>
<dbReference type="InterPro" id="IPR009029">
    <property type="entry name" value="HMG_CoA_Rdtase_sub-bd_dom_sf"/>
</dbReference>
<dbReference type="GO" id="GO:0030121">
    <property type="term" value="C:AP-1 adaptor complex"/>
    <property type="evidence" value="ECO:0007669"/>
    <property type="project" value="InterPro"/>
</dbReference>
<dbReference type="PRINTS" id="PR00071">
    <property type="entry name" value="HMGCOARDTASE"/>
</dbReference>
<feature type="transmembrane region" description="Helical" evidence="33">
    <location>
        <begin position="35"/>
        <end position="56"/>
    </location>
</feature>
<dbReference type="PROSITE" id="PS50088">
    <property type="entry name" value="ANK_REPEAT"/>
    <property type="match status" value="2"/>
</dbReference>
<dbReference type="GO" id="GO:0005789">
    <property type="term" value="C:endoplasmic reticulum membrane"/>
    <property type="evidence" value="ECO:0007669"/>
    <property type="project" value="UniProtKB-SubCell"/>
</dbReference>
<dbReference type="EC" id="1.1.1.34" evidence="33"/>
<evidence type="ECO:0000256" key="3">
    <source>
        <dbReference type="ARBA" id="ARBA00004477"/>
    </source>
</evidence>
<dbReference type="InterPro" id="IPR023282">
    <property type="entry name" value="HMG_CoA_Rdtase_N"/>
</dbReference>
<keyword evidence="22" id="KW-0446">Lipid-binding</keyword>
<dbReference type="SUPFAM" id="SSF48403">
    <property type="entry name" value="Ankyrin repeat"/>
    <property type="match status" value="1"/>
</dbReference>
<dbReference type="PANTHER" id="PTHR10572:SF51">
    <property type="entry name" value="3-HYDROXY-3-METHYLGLUTARYL-COENZYME A REDUCTASE 2"/>
    <property type="match status" value="1"/>
</dbReference>
<keyword evidence="19 33" id="KW-0560">Oxidoreductase</keyword>
<keyword evidence="9" id="KW-0963">Cytoplasm</keyword>
<dbReference type="Pfam" id="PF17830">
    <property type="entry name" value="STI1-HOP_DP"/>
    <property type="match status" value="1"/>
</dbReference>
<evidence type="ECO:0000256" key="8">
    <source>
        <dbReference type="ARBA" id="ARBA00022448"/>
    </source>
</evidence>
<evidence type="ECO:0000256" key="25">
    <source>
        <dbReference type="ARBA" id="ARBA00023186"/>
    </source>
</evidence>
<evidence type="ECO:0000256" key="9">
    <source>
        <dbReference type="ARBA" id="ARBA00022490"/>
    </source>
</evidence>
<dbReference type="InterPro" id="IPR022775">
    <property type="entry name" value="AP_mu_sigma_su"/>
</dbReference>
<dbReference type="GO" id="GO:0008299">
    <property type="term" value="P:isoprenoid biosynthetic process"/>
    <property type="evidence" value="ECO:0007669"/>
    <property type="project" value="UniProtKB-KW"/>
</dbReference>